<dbReference type="Proteomes" id="UP000681720">
    <property type="component" value="Unassembled WGS sequence"/>
</dbReference>
<dbReference type="InterPro" id="IPR030224">
    <property type="entry name" value="Sla2_fam"/>
</dbReference>
<evidence type="ECO:0000313" key="2">
    <source>
        <dbReference type="EMBL" id="CAF5217868.1"/>
    </source>
</evidence>
<evidence type="ECO:0000313" key="3">
    <source>
        <dbReference type="Proteomes" id="UP000681720"/>
    </source>
</evidence>
<dbReference type="Gene3D" id="1.25.40.90">
    <property type="match status" value="1"/>
</dbReference>
<dbReference type="EMBL" id="CAJOBJ010360765">
    <property type="protein sequence ID" value="CAF5217868.1"/>
    <property type="molecule type" value="Genomic_DNA"/>
</dbReference>
<proteinExistence type="predicted"/>
<gene>
    <name evidence="2" type="ORF">GIL414_LOCUS82656</name>
</gene>
<dbReference type="GO" id="GO:0030136">
    <property type="term" value="C:clathrin-coated vesicle"/>
    <property type="evidence" value="ECO:0007669"/>
    <property type="project" value="TreeGrafter"/>
</dbReference>
<accession>A0A8S3JHR8</accession>
<dbReference type="InterPro" id="IPR013809">
    <property type="entry name" value="ENTH"/>
</dbReference>
<evidence type="ECO:0000259" key="1">
    <source>
        <dbReference type="PROSITE" id="PS50942"/>
    </source>
</evidence>
<dbReference type="GO" id="GO:0035615">
    <property type="term" value="F:clathrin adaptor activity"/>
    <property type="evidence" value="ECO:0007669"/>
    <property type="project" value="TreeGrafter"/>
</dbReference>
<sequence length="108" mass="12746">RSSMVNLSQLVTNIPIRRKAADQVERDKFEWSQWQSATKAINNVETPAKEKHVRNLILGSFRLEGGRLFWSMMTRLQLESNPIVCWKFCYVIHRLLRDGHKHVSNLRK</sequence>
<dbReference type="GO" id="GO:0080025">
    <property type="term" value="F:phosphatidylinositol-3,5-bisphosphate binding"/>
    <property type="evidence" value="ECO:0007669"/>
    <property type="project" value="TreeGrafter"/>
</dbReference>
<dbReference type="InterPro" id="IPR008942">
    <property type="entry name" value="ENTH_VHS"/>
</dbReference>
<reference evidence="2" key="1">
    <citation type="submission" date="2021-02" db="EMBL/GenBank/DDBJ databases">
        <authorList>
            <person name="Nowell W R."/>
        </authorList>
    </citation>
    <scope>NUCLEOTIDE SEQUENCE</scope>
</reference>
<organism evidence="2 3">
    <name type="scientific">Rotaria magnacalcarata</name>
    <dbReference type="NCBI Taxonomy" id="392030"/>
    <lineage>
        <taxon>Eukaryota</taxon>
        <taxon>Metazoa</taxon>
        <taxon>Spiralia</taxon>
        <taxon>Gnathifera</taxon>
        <taxon>Rotifera</taxon>
        <taxon>Eurotatoria</taxon>
        <taxon>Bdelloidea</taxon>
        <taxon>Philodinida</taxon>
        <taxon>Philodinidae</taxon>
        <taxon>Rotaria</taxon>
    </lineage>
</organism>
<dbReference type="SUPFAM" id="SSF48464">
    <property type="entry name" value="ENTH/VHS domain"/>
    <property type="match status" value="1"/>
</dbReference>
<dbReference type="AlphaFoldDB" id="A0A8S3JHR8"/>
<dbReference type="GO" id="GO:0051015">
    <property type="term" value="F:actin filament binding"/>
    <property type="evidence" value="ECO:0007669"/>
    <property type="project" value="TreeGrafter"/>
</dbReference>
<dbReference type="GO" id="GO:0007015">
    <property type="term" value="P:actin filament organization"/>
    <property type="evidence" value="ECO:0007669"/>
    <property type="project" value="TreeGrafter"/>
</dbReference>
<dbReference type="Pfam" id="PF07651">
    <property type="entry name" value="ANTH"/>
    <property type="match status" value="1"/>
</dbReference>
<dbReference type="GO" id="GO:0043325">
    <property type="term" value="F:phosphatidylinositol-3,4-bisphosphate binding"/>
    <property type="evidence" value="ECO:0007669"/>
    <property type="project" value="TreeGrafter"/>
</dbReference>
<name>A0A8S3JHR8_9BILA</name>
<protein>
    <recommendedName>
        <fullName evidence="1">ENTH domain-containing protein</fullName>
    </recommendedName>
</protein>
<dbReference type="GO" id="GO:0048268">
    <property type="term" value="P:clathrin coat assembly"/>
    <property type="evidence" value="ECO:0007669"/>
    <property type="project" value="TreeGrafter"/>
</dbReference>
<comment type="caution">
    <text evidence="2">The sequence shown here is derived from an EMBL/GenBank/DDBJ whole genome shotgun (WGS) entry which is preliminary data.</text>
</comment>
<dbReference type="GO" id="GO:0032051">
    <property type="term" value="F:clathrin light chain binding"/>
    <property type="evidence" value="ECO:0007669"/>
    <property type="project" value="TreeGrafter"/>
</dbReference>
<dbReference type="PROSITE" id="PS50942">
    <property type="entry name" value="ENTH"/>
    <property type="match status" value="1"/>
</dbReference>
<dbReference type="GO" id="GO:0030864">
    <property type="term" value="C:cortical actin cytoskeleton"/>
    <property type="evidence" value="ECO:0007669"/>
    <property type="project" value="TreeGrafter"/>
</dbReference>
<dbReference type="GO" id="GO:0006897">
    <property type="term" value="P:endocytosis"/>
    <property type="evidence" value="ECO:0007669"/>
    <property type="project" value="InterPro"/>
</dbReference>
<feature type="domain" description="ENTH" evidence="1">
    <location>
        <begin position="25"/>
        <end position="108"/>
    </location>
</feature>
<dbReference type="InterPro" id="IPR011417">
    <property type="entry name" value="ANTH_dom"/>
</dbReference>
<feature type="non-terminal residue" evidence="2">
    <location>
        <position position="1"/>
    </location>
</feature>
<dbReference type="PANTHER" id="PTHR10407">
    <property type="entry name" value="HUNTINGTIN INTERACTING PROTEIN 1"/>
    <property type="match status" value="1"/>
</dbReference>
<dbReference type="PANTHER" id="PTHR10407:SF15">
    <property type="entry name" value="HUNTINGTIN INTERACTING PROTEIN 1"/>
    <property type="match status" value="1"/>
</dbReference>